<dbReference type="Pfam" id="PF24390">
    <property type="entry name" value="PRTase-CE"/>
    <property type="match status" value="1"/>
</dbReference>
<comment type="caution">
    <text evidence="2">The sequence shown here is derived from an EMBL/GenBank/DDBJ whole genome shotgun (WGS) entry which is preliminary data.</text>
</comment>
<feature type="domain" description="PRTase-CE" evidence="1">
    <location>
        <begin position="11"/>
        <end position="148"/>
    </location>
</feature>
<protein>
    <recommendedName>
        <fullName evidence="1">PRTase-CE domain-containing protein</fullName>
    </recommendedName>
</protein>
<accession>A0A645ABN9</accession>
<reference evidence="2" key="1">
    <citation type="submission" date="2019-08" db="EMBL/GenBank/DDBJ databases">
        <authorList>
            <person name="Kucharzyk K."/>
            <person name="Murdoch R.W."/>
            <person name="Higgins S."/>
            <person name="Loffler F."/>
        </authorList>
    </citation>
    <scope>NUCLEOTIDE SEQUENCE</scope>
</reference>
<dbReference type="AlphaFoldDB" id="A0A645ABN9"/>
<sequence length="177" mass="20682">MDVIDDADLPFIDNFVFIDDFSGTGKSFINELKKNTSRYNGKNVYFITINIMISATRKIECYCRENNIKIIILSEFRQDKTFSRNLFDDNSKAKEEITTMSEDLIIPESEIMGFKKSQALVAFYNNTPNNTLGFIRYDTKKYNSIFPRRNDIVPGWINMKRARMARKTTNYNSKAEE</sequence>
<gene>
    <name evidence="2" type="ORF">SDC9_97322</name>
</gene>
<dbReference type="EMBL" id="VSSQ01013029">
    <property type="protein sequence ID" value="MPM50580.1"/>
    <property type="molecule type" value="Genomic_DNA"/>
</dbReference>
<name>A0A645ABN9_9ZZZZ</name>
<dbReference type="InterPro" id="IPR056920">
    <property type="entry name" value="PRTase-CE"/>
</dbReference>
<evidence type="ECO:0000259" key="1">
    <source>
        <dbReference type="Pfam" id="PF24390"/>
    </source>
</evidence>
<evidence type="ECO:0000313" key="2">
    <source>
        <dbReference type="EMBL" id="MPM50580.1"/>
    </source>
</evidence>
<proteinExistence type="predicted"/>
<organism evidence="2">
    <name type="scientific">bioreactor metagenome</name>
    <dbReference type="NCBI Taxonomy" id="1076179"/>
    <lineage>
        <taxon>unclassified sequences</taxon>
        <taxon>metagenomes</taxon>
        <taxon>ecological metagenomes</taxon>
    </lineage>
</organism>